<dbReference type="Proteomes" id="UP000076881">
    <property type="component" value="Unassembled WGS sequence"/>
</dbReference>
<evidence type="ECO:0000313" key="8">
    <source>
        <dbReference type="Proteomes" id="UP000076881"/>
    </source>
</evidence>
<reference evidence="7 8" key="1">
    <citation type="journal article" date="2016" name="Genome Biol. Evol.">
        <title>Divergent and convergent evolution of fungal pathogenicity.</title>
        <authorList>
            <person name="Shang Y."/>
            <person name="Xiao G."/>
            <person name="Zheng P."/>
            <person name="Cen K."/>
            <person name="Zhan S."/>
            <person name="Wang C."/>
        </authorList>
    </citation>
    <scope>NUCLEOTIDE SEQUENCE [LARGE SCALE GENOMIC DNA]</scope>
    <source>
        <strain evidence="7 8">RCEF 1005</strain>
    </source>
</reference>
<gene>
    <name evidence="7" type="ORF">LEL_03218</name>
</gene>
<accession>A0A162K9M9</accession>
<sequence length="445" mass="48840">MAVQPAVFGGSQFRWIKALIVQLGQQEDAVNSAVVAFSSMHEAAFRFSLVKPSTTKQLQGSQLDGAITSISNSEEWVVATAAYCASVRALQQSINRHGRVAVPAALVCCILFAALNMMQCDYDGAVLHIEHGLGILAKEQSIERSGGSLCLPGWSATTPDGAMSALVSGFYRLTIAAFFYGRTETLLRERIMLAASSRVAQPSVDDVGLFQDMDEARTSLATLVGCTLKFAAEVSKYKDSATTPPSECFLRRDSQLEHLNSWGASFRATSAAVTREVVNVAESRMVHIVLESQFLSLVILLHTCLDADESGYDAYFDDFRAILDLCDEYIALYVRSQQSFGLQRKGGDFTFDMEIMPQLWLEGVWDPRLICSLAKRTMEIEETALSADGSSLPATLDRLWTVDLDSRYVHGSLAVFTYKPIALGGRGLSWEEMILVETGQQENTR</sequence>
<comment type="caution">
    <text evidence="7">The sequence shown here is derived from an EMBL/GenBank/DDBJ whole genome shotgun (WGS) entry which is preliminary data.</text>
</comment>
<organism evidence="7 8">
    <name type="scientific">Akanthomyces lecanii RCEF 1005</name>
    <dbReference type="NCBI Taxonomy" id="1081108"/>
    <lineage>
        <taxon>Eukaryota</taxon>
        <taxon>Fungi</taxon>
        <taxon>Dikarya</taxon>
        <taxon>Ascomycota</taxon>
        <taxon>Pezizomycotina</taxon>
        <taxon>Sordariomycetes</taxon>
        <taxon>Hypocreomycetidae</taxon>
        <taxon>Hypocreales</taxon>
        <taxon>Cordycipitaceae</taxon>
        <taxon>Akanthomyces</taxon>
        <taxon>Cordyceps confragosa</taxon>
    </lineage>
</organism>
<keyword evidence="8" id="KW-1185">Reference proteome</keyword>
<keyword evidence="6" id="KW-0539">Nucleus</keyword>
<dbReference type="STRING" id="1081108.A0A162K9M9"/>
<proteinExistence type="predicted"/>
<evidence type="ECO:0000313" key="7">
    <source>
        <dbReference type="EMBL" id="OAA79732.1"/>
    </source>
</evidence>
<dbReference type="GO" id="GO:0046872">
    <property type="term" value="F:metal ion binding"/>
    <property type="evidence" value="ECO:0007669"/>
    <property type="project" value="UniProtKB-KW"/>
</dbReference>
<dbReference type="OrthoDB" id="2593732at2759"/>
<dbReference type="PANTHER" id="PTHR36206">
    <property type="entry name" value="ASPERCRYPTIN BIOSYNTHESIS CLUSTER-SPECIFIC TRANSCRIPTION REGULATOR ATNN-RELATED"/>
    <property type="match status" value="1"/>
</dbReference>
<evidence type="ECO:0000256" key="3">
    <source>
        <dbReference type="ARBA" id="ARBA00023015"/>
    </source>
</evidence>
<protein>
    <recommendedName>
        <fullName evidence="9">C6 zinc finger domain protein</fullName>
    </recommendedName>
</protein>
<evidence type="ECO:0008006" key="9">
    <source>
        <dbReference type="Google" id="ProtNLM"/>
    </source>
</evidence>
<dbReference type="EMBL" id="AZHF01000002">
    <property type="protein sequence ID" value="OAA79732.1"/>
    <property type="molecule type" value="Genomic_DNA"/>
</dbReference>
<dbReference type="InterPro" id="IPR052360">
    <property type="entry name" value="Transcr_Regulatory_Proteins"/>
</dbReference>
<keyword evidence="2" id="KW-0862">Zinc</keyword>
<evidence type="ECO:0000256" key="6">
    <source>
        <dbReference type="ARBA" id="ARBA00023242"/>
    </source>
</evidence>
<keyword evidence="3" id="KW-0805">Transcription regulation</keyword>
<evidence type="ECO:0000256" key="5">
    <source>
        <dbReference type="ARBA" id="ARBA00023163"/>
    </source>
</evidence>
<keyword evidence="4" id="KW-0238">DNA-binding</keyword>
<keyword evidence="5" id="KW-0804">Transcription</keyword>
<name>A0A162K9M9_CORDF</name>
<dbReference type="GO" id="GO:0003677">
    <property type="term" value="F:DNA binding"/>
    <property type="evidence" value="ECO:0007669"/>
    <property type="project" value="UniProtKB-KW"/>
</dbReference>
<evidence type="ECO:0000256" key="2">
    <source>
        <dbReference type="ARBA" id="ARBA00022833"/>
    </source>
</evidence>
<dbReference type="PANTHER" id="PTHR36206:SF16">
    <property type="entry name" value="TRANSCRIPTION FACTOR DOMAIN-CONTAINING PROTEIN-RELATED"/>
    <property type="match status" value="1"/>
</dbReference>
<keyword evidence="1" id="KW-0479">Metal-binding</keyword>
<dbReference type="AlphaFoldDB" id="A0A162K9M9"/>
<evidence type="ECO:0000256" key="1">
    <source>
        <dbReference type="ARBA" id="ARBA00022723"/>
    </source>
</evidence>
<evidence type="ECO:0000256" key="4">
    <source>
        <dbReference type="ARBA" id="ARBA00023125"/>
    </source>
</evidence>